<dbReference type="GO" id="GO:0006811">
    <property type="term" value="P:monoatomic ion transport"/>
    <property type="evidence" value="ECO:0007669"/>
    <property type="project" value="UniProtKB-KW"/>
</dbReference>
<dbReference type="PROSITE" id="PS51123">
    <property type="entry name" value="OMPA_2"/>
    <property type="match status" value="1"/>
</dbReference>
<dbReference type="PANTHER" id="PTHR30329:SF21">
    <property type="entry name" value="LIPOPROTEIN YIAD-RELATED"/>
    <property type="match status" value="1"/>
</dbReference>
<evidence type="ECO:0000256" key="6">
    <source>
        <dbReference type="ARBA" id="ARBA00023114"/>
    </source>
</evidence>
<dbReference type="InterPro" id="IPR006690">
    <property type="entry name" value="OMPA-like_CS"/>
</dbReference>
<dbReference type="SUPFAM" id="SSF56925">
    <property type="entry name" value="OMPA-like"/>
    <property type="match status" value="1"/>
</dbReference>
<dbReference type="Pfam" id="PF00691">
    <property type="entry name" value="OmpA"/>
    <property type="match status" value="1"/>
</dbReference>
<dbReference type="InterPro" id="IPR011250">
    <property type="entry name" value="OMP/PagP_B-barrel"/>
</dbReference>
<sequence length="391" mass="44150">MMFLGLMVCAQPYIQAQETVRKSETGSDYSETSENKAWEVGIGAAGLQMTRFGVVGFYRNAEGGYNVETSKKDALFGGQLYAARELNGHFYLDIQGEVQYARDPVYGGRESRWVGMAGLGLQWRLGEYFHSPYIDPFLRVGVNYMYKNFSIAYNGIEKFDGEDMNWNFTNDYNKDGADRKHLIPVSLGAGVNMWLNDRLGLGLQAEYLLMPYKQVANAWQGSVRLMWRIGGKSKKPKPEIQYMERTVEKIVEKPVVIEKVIEKTTPGRDLWELFDDISFDFGKWTITAESMAVIDEIATLMKDNGSRKFLITGCTDAKGSPEFNHKLSEKRAAAVVDALVKKGVPATTLKSRGVGKKISYASETASDQIRRGDRKIIVEVITNMDYWNYIP</sequence>
<reference evidence="11" key="1">
    <citation type="submission" date="2021-02" db="EMBL/GenBank/DDBJ databases">
        <title>Infant gut strain persistence is associated with maternal origin, phylogeny, and functional potential including surface adhesion and iron acquisition.</title>
        <authorList>
            <person name="Lou Y.C."/>
        </authorList>
    </citation>
    <scope>NUCLEOTIDE SEQUENCE</scope>
    <source>
        <strain evidence="11">L3_082_243G1_dasL3_082_243G1_maxbin2.maxbin.015s ta_sub</strain>
    </source>
</reference>
<evidence type="ECO:0000313" key="12">
    <source>
        <dbReference type="Proteomes" id="UP000782901"/>
    </source>
</evidence>
<evidence type="ECO:0000256" key="4">
    <source>
        <dbReference type="ARBA" id="ARBA00022692"/>
    </source>
</evidence>
<comment type="caution">
    <text evidence="11">The sequence shown here is derived from an EMBL/GenBank/DDBJ whole genome shotgun (WGS) entry which is preliminary data.</text>
</comment>
<keyword evidence="6" id="KW-0626">Porin</keyword>
<dbReference type="SUPFAM" id="SSF103088">
    <property type="entry name" value="OmpA-like"/>
    <property type="match status" value="1"/>
</dbReference>
<evidence type="ECO:0000256" key="2">
    <source>
        <dbReference type="ARBA" id="ARBA00022448"/>
    </source>
</evidence>
<evidence type="ECO:0000256" key="5">
    <source>
        <dbReference type="ARBA" id="ARBA00023065"/>
    </source>
</evidence>
<evidence type="ECO:0000256" key="9">
    <source>
        <dbReference type="PROSITE-ProRule" id="PRU00473"/>
    </source>
</evidence>
<dbReference type="Proteomes" id="UP000782901">
    <property type="component" value="Unassembled WGS sequence"/>
</dbReference>
<dbReference type="GO" id="GO:0009279">
    <property type="term" value="C:cell outer membrane"/>
    <property type="evidence" value="ECO:0007669"/>
    <property type="project" value="UniProtKB-SubCell"/>
</dbReference>
<name>A0A943DR70_BACT4</name>
<dbReference type="InterPro" id="IPR006665">
    <property type="entry name" value="OmpA-like"/>
</dbReference>
<keyword evidence="8" id="KW-0998">Cell outer membrane</keyword>
<dbReference type="CDD" id="cd07185">
    <property type="entry name" value="OmpA_C-like"/>
    <property type="match status" value="1"/>
</dbReference>
<dbReference type="InterPro" id="IPR006664">
    <property type="entry name" value="OMP_bac"/>
</dbReference>
<keyword evidence="4" id="KW-0812">Transmembrane</keyword>
<proteinExistence type="predicted"/>
<dbReference type="Gene3D" id="2.40.160.20">
    <property type="match status" value="1"/>
</dbReference>
<dbReference type="InterPro" id="IPR036737">
    <property type="entry name" value="OmpA-like_sf"/>
</dbReference>
<evidence type="ECO:0000313" key="11">
    <source>
        <dbReference type="EMBL" id="MBS5412470.1"/>
    </source>
</evidence>
<evidence type="ECO:0000259" key="10">
    <source>
        <dbReference type="PROSITE" id="PS51123"/>
    </source>
</evidence>
<dbReference type="PANTHER" id="PTHR30329">
    <property type="entry name" value="STATOR ELEMENT OF FLAGELLAR MOTOR COMPLEX"/>
    <property type="match status" value="1"/>
</dbReference>
<dbReference type="AlphaFoldDB" id="A0A943DR70"/>
<dbReference type="Gene3D" id="3.30.1330.60">
    <property type="entry name" value="OmpA-like domain"/>
    <property type="match status" value="1"/>
</dbReference>
<evidence type="ECO:0000256" key="7">
    <source>
        <dbReference type="ARBA" id="ARBA00023136"/>
    </source>
</evidence>
<gene>
    <name evidence="11" type="ORF">KHY35_17460</name>
</gene>
<evidence type="ECO:0000256" key="8">
    <source>
        <dbReference type="ARBA" id="ARBA00023237"/>
    </source>
</evidence>
<accession>A0A943DR70</accession>
<dbReference type="EMBL" id="JAGZEE010000030">
    <property type="protein sequence ID" value="MBS5412470.1"/>
    <property type="molecule type" value="Genomic_DNA"/>
</dbReference>
<dbReference type="GO" id="GO:0015288">
    <property type="term" value="F:porin activity"/>
    <property type="evidence" value="ECO:0007669"/>
    <property type="project" value="UniProtKB-KW"/>
</dbReference>
<dbReference type="GO" id="GO:0046930">
    <property type="term" value="C:pore complex"/>
    <property type="evidence" value="ECO:0007669"/>
    <property type="project" value="UniProtKB-KW"/>
</dbReference>
<keyword evidence="3" id="KW-1134">Transmembrane beta strand</keyword>
<dbReference type="PROSITE" id="PS01068">
    <property type="entry name" value="OMPA_1"/>
    <property type="match status" value="1"/>
</dbReference>
<organism evidence="11 12">
    <name type="scientific">Bacteroides thetaiotaomicron</name>
    <dbReference type="NCBI Taxonomy" id="818"/>
    <lineage>
        <taxon>Bacteria</taxon>
        <taxon>Pseudomonadati</taxon>
        <taxon>Bacteroidota</taxon>
        <taxon>Bacteroidia</taxon>
        <taxon>Bacteroidales</taxon>
        <taxon>Bacteroidaceae</taxon>
        <taxon>Bacteroides</taxon>
    </lineage>
</organism>
<keyword evidence="7 9" id="KW-0472">Membrane</keyword>
<feature type="domain" description="OmpA-like" evidence="10">
    <location>
        <begin position="266"/>
        <end position="384"/>
    </location>
</feature>
<comment type="subcellular location">
    <subcellularLocation>
        <location evidence="1">Cell outer membrane</location>
        <topology evidence="1">Multi-pass membrane protein</topology>
    </subcellularLocation>
</comment>
<keyword evidence="2" id="KW-0813">Transport</keyword>
<dbReference type="InterPro" id="IPR050330">
    <property type="entry name" value="Bact_OuterMem_StrucFunc"/>
</dbReference>
<keyword evidence="5" id="KW-0406">Ion transport</keyword>
<protein>
    <submittedName>
        <fullName evidence="11">OmpA family protein</fullName>
    </submittedName>
</protein>
<dbReference type="PRINTS" id="PR01021">
    <property type="entry name" value="OMPADOMAIN"/>
</dbReference>
<evidence type="ECO:0000256" key="3">
    <source>
        <dbReference type="ARBA" id="ARBA00022452"/>
    </source>
</evidence>
<evidence type="ECO:0000256" key="1">
    <source>
        <dbReference type="ARBA" id="ARBA00004571"/>
    </source>
</evidence>